<feature type="transmembrane region" description="Helical" evidence="7">
    <location>
        <begin position="291"/>
        <end position="310"/>
    </location>
</feature>
<feature type="transmembrane region" description="Helical" evidence="7">
    <location>
        <begin position="225"/>
        <end position="247"/>
    </location>
</feature>
<dbReference type="SUPFAM" id="SSF103473">
    <property type="entry name" value="MFS general substrate transporter"/>
    <property type="match status" value="1"/>
</dbReference>
<feature type="transmembrane region" description="Helical" evidence="7">
    <location>
        <begin position="375"/>
        <end position="394"/>
    </location>
</feature>
<evidence type="ECO:0000256" key="1">
    <source>
        <dbReference type="ARBA" id="ARBA00004651"/>
    </source>
</evidence>
<evidence type="ECO:0000256" key="3">
    <source>
        <dbReference type="ARBA" id="ARBA00022475"/>
    </source>
</evidence>
<reference evidence="8 9" key="1">
    <citation type="submission" date="2020-01" db="EMBL/GenBank/DDBJ databases">
        <title>Sphingomonas sp. strain CSW-10.</title>
        <authorList>
            <person name="Chen W.-M."/>
        </authorList>
    </citation>
    <scope>NUCLEOTIDE SEQUENCE [LARGE SCALE GENOMIC DNA]</scope>
    <source>
        <strain evidence="8 9">CSW-10</strain>
    </source>
</reference>
<keyword evidence="3" id="KW-1003">Cell membrane</keyword>
<dbReference type="RefSeq" id="WP_169945791.1">
    <property type="nucleotide sequence ID" value="NZ_CP053015.1"/>
</dbReference>
<name>A0A6M4ATX2_9SPHN</name>
<comment type="subcellular location">
    <subcellularLocation>
        <location evidence="1">Cell membrane</location>
        <topology evidence="1">Multi-pass membrane protein</topology>
    </subcellularLocation>
</comment>
<dbReference type="GO" id="GO:0005886">
    <property type="term" value="C:plasma membrane"/>
    <property type="evidence" value="ECO:0007669"/>
    <property type="project" value="UniProtKB-SubCell"/>
</dbReference>
<accession>A0A6M4ATX2</accession>
<gene>
    <name evidence="8" type="ORF">GV829_08500</name>
</gene>
<feature type="transmembrane region" description="Helical" evidence="7">
    <location>
        <begin position="259"/>
        <end position="279"/>
    </location>
</feature>
<proteinExistence type="predicted"/>
<feature type="transmembrane region" description="Helical" evidence="7">
    <location>
        <begin position="21"/>
        <end position="43"/>
    </location>
</feature>
<dbReference type="CDD" id="cd06173">
    <property type="entry name" value="MFS_MefA_like"/>
    <property type="match status" value="1"/>
</dbReference>
<dbReference type="KEGG" id="slan:GV829_08500"/>
<dbReference type="AlphaFoldDB" id="A0A6M4ATX2"/>
<dbReference type="Pfam" id="PF07690">
    <property type="entry name" value="MFS_1"/>
    <property type="match status" value="1"/>
</dbReference>
<sequence>MQGSARLMRQRQFLPLFATQFLNAFNDNFFKMAMVMLATYVILEGGEQEEAYYNALAGAIFILPFFLLSAIAGRLADSTDKTRMIRLIKTAEIGIMLVGATGIWIQNIPLMFLALFAMGVHSTFFGPIKYGILPQHLADDDVLAGTGLVEAGTYLAILTGTIAGGIVDPHTAAIGVIVVAVVGRITAQFVPPAPAEADAPDSKVDWNIFRSSWRLVSDTMHVRRLFLAIMCISFFWAIGAVLAAQFPPMVKNALGGDNTVATMFTAIFSVGVATGSVIINMILKGKVSAKYSPVSVLAMAAFVLMLWWIVKGWVHVPDSPLDGDTLLNWREFLAIRRGDMILVALLGIAVAGGMFVVPLYAFLTTTVSKSETSRTVAANNIVNSGAMVIGALAYGAMAAVGISIADTLFLIAAGCLISAWIAQRLHRACEEVPCPDDPEVTPVR</sequence>
<evidence type="ECO:0000256" key="4">
    <source>
        <dbReference type="ARBA" id="ARBA00022692"/>
    </source>
</evidence>
<keyword evidence="6 7" id="KW-0472">Membrane</keyword>
<feature type="transmembrane region" description="Helical" evidence="7">
    <location>
        <begin position="55"/>
        <end position="75"/>
    </location>
</feature>
<feature type="transmembrane region" description="Helical" evidence="7">
    <location>
        <begin position="400"/>
        <end position="422"/>
    </location>
</feature>
<protein>
    <submittedName>
        <fullName evidence="8">MFS transporter</fullName>
    </submittedName>
</protein>
<keyword evidence="2" id="KW-0813">Transport</keyword>
<dbReference type="InterPro" id="IPR036259">
    <property type="entry name" value="MFS_trans_sf"/>
</dbReference>
<keyword evidence="9" id="KW-1185">Reference proteome</keyword>
<evidence type="ECO:0000313" key="8">
    <source>
        <dbReference type="EMBL" id="QJQ32484.1"/>
    </source>
</evidence>
<evidence type="ECO:0000256" key="2">
    <source>
        <dbReference type="ARBA" id="ARBA00022448"/>
    </source>
</evidence>
<evidence type="ECO:0000256" key="5">
    <source>
        <dbReference type="ARBA" id="ARBA00022989"/>
    </source>
</evidence>
<evidence type="ECO:0000256" key="7">
    <source>
        <dbReference type="SAM" id="Phobius"/>
    </source>
</evidence>
<dbReference type="Gene3D" id="1.20.1250.20">
    <property type="entry name" value="MFS general substrate transporter like domains"/>
    <property type="match status" value="1"/>
</dbReference>
<dbReference type="PANTHER" id="PTHR43266">
    <property type="entry name" value="MACROLIDE-EFFLUX PROTEIN"/>
    <property type="match status" value="1"/>
</dbReference>
<organism evidence="8 9">
    <name type="scientific">Sphingomonas lacunae</name>
    <dbReference type="NCBI Taxonomy" id="2698828"/>
    <lineage>
        <taxon>Bacteria</taxon>
        <taxon>Pseudomonadati</taxon>
        <taxon>Pseudomonadota</taxon>
        <taxon>Alphaproteobacteria</taxon>
        <taxon>Sphingomonadales</taxon>
        <taxon>Sphingomonadaceae</taxon>
        <taxon>Sphingomonas</taxon>
    </lineage>
</organism>
<dbReference type="EMBL" id="CP053015">
    <property type="protein sequence ID" value="QJQ32484.1"/>
    <property type="molecule type" value="Genomic_DNA"/>
</dbReference>
<dbReference type="GO" id="GO:0022857">
    <property type="term" value="F:transmembrane transporter activity"/>
    <property type="evidence" value="ECO:0007669"/>
    <property type="project" value="InterPro"/>
</dbReference>
<feature type="transmembrane region" description="Helical" evidence="7">
    <location>
        <begin position="340"/>
        <end position="363"/>
    </location>
</feature>
<evidence type="ECO:0000256" key="6">
    <source>
        <dbReference type="ARBA" id="ARBA00023136"/>
    </source>
</evidence>
<keyword evidence="4 7" id="KW-0812">Transmembrane</keyword>
<evidence type="ECO:0000313" key="9">
    <source>
        <dbReference type="Proteomes" id="UP000503018"/>
    </source>
</evidence>
<dbReference type="InterPro" id="IPR011701">
    <property type="entry name" value="MFS"/>
</dbReference>
<dbReference type="PANTHER" id="PTHR43266:SF2">
    <property type="entry name" value="MAJOR FACILITATOR SUPERFAMILY (MFS) PROFILE DOMAIN-CONTAINING PROTEIN"/>
    <property type="match status" value="1"/>
</dbReference>
<keyword evidence="5 7" id="KW-1133">Transmembrane helix</keyword>
<dbReference type="Proteomes" id="UP000503018">
    <property type="component" value="Chromosome"/>
</dbReference>